<reference evidence="2" key="2">
    <citation type="submission" date="2024-07" db="EMBL/GenBank/DDBJ databases">
        <title>Streptomyces haneummycinica sp. nov., a new antibiotic-producing actinobacterium isolated from marine sediment.</title>
        <authorList>
            <person name="Uemura M."/>
            <person name="Hamada M."/>
            <person name="Hirano S."/>
            <person name="Kobayashi K."/>
            <person name="Ohshiro T."/>
            <person name="Kobayashi T."/>
            <person name="Terahara T."/>
        </authorList>
    </citation>
    <scope>NUCLEOTIDE SEQUENCE</scope>
    <source>
        <strain evidence="2">KM77-8</strain>
    </source>
</reference>
<proteinExistence type="predicted"/>
<name>A0AAT9HH41_9ACTN</name>
<evidence type="ECO:0000313" key="2">
    <source>
        <dbReference type="EMBL" id="BFO16816.1"/>
    </source>
</evidence>
<feature type="compositionally biased region" description="Low complexity" evidence="1">
    <location>
        <begin position="89"/>
        <end position="112"/>
    </location>
</feature>
<sequence>MSLPLAQRVTRSAATLDTPTSTLDGFREWWGRQQAGDTSRVERIAFDELRSWSFDARTGNLAHDTGGFTRSRACACTGTPGPSRPGPSPSSTSRRPGSWASSSRSSTASCTS</sequence>
<dbReference type="EMBL" id="AP035768">
    <property type="protein sequence ID" value="BFO16816.1"/>
    <property type="molecule type" value="Genomic_DNA"/>
</dbReference>
<organism evidence="2">
    <name type="scientific">Streptomyces haneummycinicus</name>
    <dbReference type="NCBI Taxonomy" id="3074435"/>
    <lineage>
        <taxon>Bacteria</taxon>
        <taxon>Bacillati</taxon>
        <taxon>Actinomycetota</taxon>
        <taxon>Actinomycetes</taxon>
        <taxon>Kitasatosporales</taxon>
        <taxon>Streptomycetaceae</taxon>
        <taxon>Streptomyces</taxon>
    </lineage>
</organism>
<evidence type="ECO:0000256" key="1">
    <source>
        <dbReference type="SAM" id="MobiDB-lite"/>
    </source>
</evidence>
<dbReference type="AlphaFoldDB" id="A0AAT9HH41"/>
<feature type="region of interest" description="Disordered" evidence="1">
    <location>
        <begin position="60"/>
        <end position="112"/>
    </location>
</feature>
<feature type="region of interest" description="Disordered" evidence="1">
    <location>
        <begin position="1"/>
        <end position="24"/>
    </location>
</feature>
<protein>
    <submittedName>
        <fullName evidence="2">Uncharacterized protein</fullName>
    </submittedName>
</protein>
<reference evidence="2" key="1">
    <citation type="submission" date="2024-06" db="EMBL/GenBank/DDBJ databases">
        <authorList>
            <consortium name="consrtm"/>
            <person name="Uemura M."/>
            <person name="Terahara T."/>
        </authorList>
    </citation>
    <scope>NUCLEOTIDE SEQUENCE</scope>
    <source>
        <strain evidence="2">KM77-8</strain>
    </source>
</reference>
<accession>A0AAT9HH41</accession>
<feature type="compositionally biased region" description="Polar residues" evidence="1">
    <location>
        <begin position="9"/>
        <end position="23"/>
    </location>
</feature>
<gene>
    <name evidence="2" type="ORF">SHKM778_32040</name>
</gene>